<dbReference type="Pfam" id="PF01738">
    <property type="entry name" value="DLH"/>
    <property type="match status" value="1"/>
</dbReference>
<dbReference type="InterPro" id="IPR002925">
    <property type="entry name" value="Dienelactn_hydro"/>
</dbReference>
<gene>
    <name evidence="2" type="ORF">EOE18_03470</name>
</gene>
<dbReference type="Proteomes" id="UP000282837">
    <property type="component" value="Unassembled WGS sequence"/>
</dbReference>
<proteinExistence type="predicted"/>
<dbReference type="RefSeq" id="WP_127706259.1">
    <property type="nucleotide sequence ID" value="NZ_SACO01000002.1"/>
</dbReference>
<dbReference type="PROSITE" id="PS51318">
    <property type="entry name" value="TAT"/>
    <property type="match status" value="1"/>
</dbReference>
<dbReference type="InterPro" id="IPR029058">
    <property type="entry name" value="AB_hydrolase_fold"/>
</dbReference>
<evidence type="ECO:0000259" key="1">
    <source>
        <dbReference type="Pfam" id="PF01738"/>
    </source>
</evidence>
<reference evidence="2 3" key="1">
    <citation type="submission" date="2019-01" db="EMBL/GenBank/DDBJ databases">
        <authorList>
            <person name="Chen W.-M."/>
        </authorList>
    </citation>
    <scope>NUCLEOTIDE SEQUENCE [LARGE SCALE GENOMIC DNA]</scope>
    <source>
        <strain evidence="2 3">FSY-9</strain>
    </source>
</reference>
<dbReference type="InterPro" id="IPR051049">
    <property type="entry name" value="Dienelactone_hydrolase-like"/>
</dbReference>
<accession>A0A3S2V9I9</accession>
<dbReference type="PANTHER" id="PTHR46623:SF10">
    <property type="entry name" value="CARBOXYMETHYLENEBUTENOLIDASE HOMOLOG"/>
    <property type="match status" value="1"/>
</dbReference>
<dbReference type="GO" id="GO:0016787">
    <property type="term" value="F:hydrolase activity"/>
    <property type="evidence" value="ECO:0007669"/>
    <property type="project" value="UniProtKB-KW"/>
</dbReference>
<organism evidence="2 3">
    <name type="scientific">Novosphingobium umbonatum</name>
    <dbReference type="NCBI Taxonomy" id="1908524"/>
    <lineage>
        <taxon>Bacteria</taxon>
        <taxon>Pseudomonadati</taxon>
        <taxon>Pseudomonadota</taxon>
        <taxon>Alphaproteobacteria</taxon>
        <taxon>Sphingomonadales</taxon>
        <taxon>Sphingomonadaceae</taxon>
        <taxon>Novosphingobium</taxon>
    </lineage>
</organism>
<name>A0A3S2V9I9_9SPHN</name>
<keyword evidence="3" id="KW-1185">Reference proteome</keyword>
<evidence type="ECO:0000313" key="2">
    <source>
        <dbReference type="EMBL" id="RVU07026.1"/>
    </source>
</evidence>
<dbReference type="OrthoDB" id="9787933at2"/>
<sequence length="289" mass="29927">MCDELTLADDDANLAVRGLSRRDFAALSAAATAVAFGHAQQAMAAGAALKEQAVNITTPDGACDAFFVHPASGKHPAVIVYPDIAGSREAYQVMARRLASDGYAVLLVNHYYRTAKAPLLSGLTEWRTPAGAEKLKPAIAAITTAGIISDAKAFVGWLDSQAAVDTKRKIGAAGYCMTGGYTVRAAAAVPDRVGAGASFHGGGLVSDAADSPHKLIAGTKAGFLFAIGRNDDARSPGDKDALKAAAAGHYVEAEVYAADHGWCTLDAPSYDKGEADRAYARQLALFAKL</sequence>
<comment type="caution">
    <text evidence="2">The sequence shown here is derived from an EMBL/GenBank/DDBJ whole genome shotgun (WGS) entry which is preliminary data.</text>
</comment>
<feature type="domain" description="Dienelactone hydrolase" evidence="1">
    <location>
        <begin position="64"/>
        <end position="288"/>
    </location>
</feature>
<dbReference type="InterPro" id="IPR006311">
    <property type="entry name" value="TAT_signal"/>
</dbReference>
<dbReference type="EMBL" id="SACO01000002">
    <property type="protein sequence ID" value="RVU07026.1"/>
    <property type="molecule type" value="Genomic_DNA"/>
</dbReference>
<dbReference type="PANTHER" id="PTHR46623">
    <property type="entry name" value="CARBOXYMETHYLENEBUTENOLIDASE-RELATED"/>
    <property type="match status" value="1"/>
</dbReference>
<protein>
    <submittedName>
        <fullName evidence="2">Dienelactone hydrolase family protein</fullName>
    </submittedName>
</protein>
<evidence type="ECO:0000313" key="3">
    <source>
        <dbReference type="Proteomes" id="UP000282837"/>
    </source>
</evidence>
<dbReference type="Gene3D" id="3.40.50.1820">
    <property type="entry name" value="alpha/beta hydrolase"/>
    <property type="match status" value="1"/>
</dbReference>
<dbReference type="AlphaFoldDB" id="A0A3S2V9I9"/>
<dbReference type="SUPFAM" id="SSF53474">
    <property type="entry name" value="alpha/beta-Hydrolases"/>
    <property type="match status" value="1"/>
</dbReference>
<keyword evidence="2" id="KW-0378">Hydrolase</keyword>